<sequence>MPTSALTPIPKDPGSIEHEVDANGLDEVGRILVNNMNFMTAVSPRTPWSRQRACSRKSTLTWPLLRSPPLMCIRFATTTRSRAVFAPVNPIPAICTFIGCWTPRCVALLDVQHRVPPDSMVPAESMLAQIDVHLAAAEKSCTNVRTSCHNDALPRTELTRLHDVLDALDGVLALLALRRFVHEAIDAPGRFREKQALL</sequence>
<dbReference type="AlphaFoldDB" id="A0AAD7EHT6"/>
<evidence type="ECO:0000313" key="1">
    <source>
        <dbReference type="EMBL" id="KAJ7326230.1"/>
    </source>
</evidence>
<dbReference type="EMBL" id="JARIHO010000042">
    <property type="protein sequence ID" value="KAJ7326230.1"/>
    <property type="molecule type" value="Genomic_DNA"/>
</dbReference>
<dbReference type="Proteomes" id="UP001218218">
    <property type="component" value="Unassembled WGS sequence"/>
</dbReference>
<name>A0AAD7EHT6_9AGAR</name>
<organism evidence="1 2">
    <name type="scientific">Mycena albidolilacea</name>
    <dbReference type="NCBI Taxonomy" id="1033008"/>
    <lineage>
        <taxon>Eukaryota</taxon>
        <taxon>Fungi</taxon>
        <taxon>Dikarya</taxon>
        <taxon>Basidiomycota</taxon>
        <taxon>Agaricomycotina</taxon>
        <taxon>Agaricomycetes</taxon>
        <taxon>Agaricomycetidae</taxon>
        <taxon>Agaricales</taxon>
        <taxon>Marasmiineae</taxon>
        <taxon>Mycenaceae</taxon>
        <taxon>Mycena</taxon>
    </lineage>
</organism>
<reference evidence="1" key="1">
    <citation type="submission" date="2023-03" db="EMBL/GenBank/DDBJ databases">
        <title>Massive genome expansion in bonnet fungi (Mycena s.s.) driven by repeated elements and novel gene families across ecological guilds.</title>
        <authorList>
            <consortium name="Lawrence Berkeley National Laboratory"/>
            <person name="Harder C.B."/>
            <person name="Miyauchi S."/>
            <person name="Viragh M."/>
            <person name="Kuo A."/>
            <person name="Thoen E."/>
            <person name="Andreopoulos B."/>
            <person name="Lu D."/>
            <person name="Skrede I."/>
            <person name="Drula E."/>
            <person name="Henrissat B."/>
            <person name="Morin E."/>
            <person name="Kohler A."/>
            <person name="Barry K."/>
            <person name="LaButti K."/>
            <person name="Morin E."/>
            <person name="Salamov A."/>
            <person name="Lipzen A."/>
            <person name="Mereny Z."/>
            <person name="Hegedus B."/>
            <person name="Baldrian P."/>
            <person name="Stursova M."/>
            <person name="Weitz H."/>
            <person name="Taylor A."/>
            <person name="Grigoriev I.V."/>
            <person name="Nagy L.G."/>
            <person name="Martin F."/>
            <person name="Kauserud H."/>
        </authorList>
    </citation>
    <scope>NUCLEOTIDE SEQUENCE</scope>
    <source>
        <strain evidence="1">CBHHK002</strain>
    </source>
</reference>
<gene>
    <name evidence="1" type="ORF">DFH08DRAFT_1084831</name>
</gene>
<comment type="caution">
    <text evidence="1">The sequence shown here is derived from an EMBL/GenBank/DDBJ whole genome shotgun (WGS) entry which is preliminary data.</text>
</comment>
<keyword evidence="2" id="KW-1185">Reference proteome</keyword>
<proteinExistence type="predicted"/>
<accession>A0AAD7EHT6</accession>
<evidence type="ECO:0000313" key="2">
    <source>
        <dbReference type="Proteomes" id="UP001218218"/>
    </source>
</evidence>
<protein>
    <submittedName>
        <fullName evidence="1">Uncharacterized protein</fullName>
    </submittedName>
</protein>